<evidence type="ECO:0000256" key="2">
    <source>
        <dbReference type="SAM" id="SignalP"/>
    </source>
</evidence>
<feature type="chain" id="PRO_5039914254" evidence="2">
    <location>
        <begin position="27"/>
        <end position="292"/>
    </location>
</feature>
<comment type="caution">
    <text evidence="3">The sequence shown here is derived from an EMBL/GenBank/DDBJ whole genome shotgun (WGS) entry which is preliminary data.</text>
</comment>
<gene>
    <name evidence="3" type="ORF">IV203_006410</name>
</gene>
<organism evidence="3 4">
    <name type="scientific">Nitzschia inconspicua</name>
    <dbReference type="NCBI Taxonomy" id="303405"/>
    <lineage>
        <taxon>Eukaryota</taxon>
        <taxon>Sar</taxon>
        <taxon>Stramenopiles</taxon>
        <taxon>Ochrophyta</taxon>
        <taxon>Bacillariophyta</taxon>
        <taxon>Bacillariophyceae</taxon>
        <taxon>Bacillariophycidae</taxon>
        <taxon>Bacillariales</taxon>
        <taxon>Bacillariaceae</taxon>
        <taxon>Nitzschia</taxon>
    </lineage>
</organism>
<evidence type="ECO:0000313" key="4">
    <source>
        <dbReference type="Proteomes" id="UP000693970"/>
    </source>
</evidence>
<feature type="region of interest" description="Disordered" evidence="1">
    <location>
        <begin position="231"/>
        <end position="268"/>
    </location>
</feature>
<dbReference type="AlphaFoldDB" id="A0A9K3KA84"/>
<keyword evidence="2" id="KW-0732">Signal</keyword>
<accession>A0A9K3KA84</accession>
<evidence type="ECO:0000256" key="1">
    <source>
        <dbReference type="SAM" id="MobiDB-lite"/>
    </source>
</evidence>
<dbReference type="EMBL" id="JAGRRH010000028">
    <property type="protein sequence ID" value="KAG7340007.1"/>
    <property type="molecule type" value="Genomic_DNA"/>
</dbReference>
<feature type="compositionally biased region" description="Low complexity" evidence="1">
    <location>
        <begin position="231"/>
        <end position="261"/>
    </location>
</feature>
<keyword evidence="4" id="KW-1185">Reference proteome</keyword>
<reference evidence="3" key="2">
    <citation type="submission" date="2021-04" db="EMBL/GenBank/DDBJ databases">
        <authorList>
            <person name="Podell S."/>
        </authorList>
    </citation>
    <scope>NUCLEOTIDE SEQUENCE</scope>
    <source>
        <strain evidence="3">Hildebrandi</strain>
    </source>
</reference>
<reference evidence="3" key="1">
    <citation type="journal article" date="2021" name="Sci. Rep.">
        <title>Diploid genomic architecture of Nitzschia inconspicua, an elite biomass production diatom.</title>
        <authorList>
            <person name="Oliver A."/>
            <person name="Podell S."/>
            <person name="Pinowska A."/>
            <person name="Traller J.C."/>
            <person name="Smith S.R."/>
            <person name="McClure R."/>
            <person name="Beliaev A."/>
            <person name="Bohutskyi P."/>
            <person name="Hill E.A."/>
            <person name="Rabines A."/>
            <person name="Zheng H."/>
            <person name="Allen L.Z."/>
            <person name="Kuo A."/>
            <person name="Grigoriev I.V."/>
            <person name="Allen A.E."/>
            <person name="Hazlebeck D."/>
            <person name="Allen E.E."/>
        </authorList>
    </citation>
    <scope>NUCLEOTIDE SEQUENCE</scope>
    <source>
        <strain evidence="3">Hildebrandi</strain>
    </source>
</reference>
<feature type="signal peptide" evidence="2">
    <location>
        <begin position="1"/>
        <end position="26"/>
    </location>
</feature>
<proteinExistence type="predicted"/>
<dbReference type="Proteomes" id="UP000693970">
    <property type="component" value="Unassembled WGS sequence"/>
</dbReference>
<evidence type="ECO:0000313" key="3">
    <source>
        <dbReference type="EMBL" id="KAG7340007.1"/>
    </source>
</evidence>
<protein>
    <submittedName>
        <fullName evidence="3">Uncharacterized protein</fullName>
    </submittedName>
</protein>
<sequence length="292" mass="30611">MSMITSLTTLFLLLLFASVFLSQVQAQGTDGCDADFLTSTGLADYIDCITTSPGCSDCDSGAGTQDDPFADGSLPTTNSEIETLFCPLVNCCSSCVEQSKALVQCTADSLCVAFGITDCSLDCPTDRFPYGDGESVPDECEVAAGAFYSCLIREDSCMSSSNDECLAQMNEFDESTIAASIANSCAFADQFFCAYVECCPNCRNELQTLLQCEENELAECDLTCASGGNLSPTDTATTTPPVETPTTSTSPVDSPTTTSSAEGPSSAAISTSEVTHRASFVMALWAVVSILL</sequence>
<name>A0A9K3KA84_9STRA</name>